<feature type="compositionally biased region" description="Polar residues" evidence="1">
    <location>
        <begin position="182"/>
        <end position="213"/>
    </location>
</feature>
<dbReference type="InterPro" id="IPR022029">
    <property type="entry name" value="YoaR-like_PG-bd"/>
</dbReference>
<evidence type="ECO:0000256" key="1">
    <source>
        <dbReference type="SAM" id="MobiDB-lite"/>
    </source>
</evidence>
<reference evidence="3 4" key="1">
    <citation type="submission" date="2023-02" db="EMBL/GenBank/DDBJ databases">
        <title>Streptomyces sp. SCA4-21 with antifungal activity against Fusarium oxysporum f. sp. cubense, Streptomyces sp. SCA2-17 with antifungal activity against Fusarium oxysporum f. sp. cubense.</title>
        <authorList>
            <person name="Qi D."/>
        </authorList>
    </citation>
    <scope>NUCLEOTIDE SEQUENCE [LARGE SCALE GENOMIC DNA]</scope>
    <source>
        <strain evidence="3 4">SCA4-21</strain>
    </source>
</reference>
<feature type="compositionally biased region" description="Low complexity" evidence="1">
    <location>
        <begin position="322"/>
        <end position="335"/>
    </location>
</feature>
<evidence type="ECO:0000259" key="2">
    <source>
        <dbReference type="Pfam" id="PF12229"/>
    </source>
</evidence>
<accession>A0ABY9V1D2</accession>
<feature type="compositionally biased region" description="Basic and acidic residues" evidence="1">
    <location>
        <begin position="133"/>
        <end position="151"/>
    </location>
</feature>
<evidence type="ECO:0000313" key="3">
    <source>
        <dbReference type="EMBL" id="WNE98676.1"/>
    </source>
</evidence>
<dbReference type="EMBL" id="CP117522">
    <property type="protein sequence ID" value="WNE98676.1"/>
    <property type="molecule type" value="Genomic_DNA"/>
</dbReference>
<proteinExistence type="predicted"/>
<keyword evidence="4" id="KW-1185">Reference proteome</keyword>
<organism evidence="3 4">
    <name type="scientific">Streptomyces luomodiensis</name>
    <dbReference type="NCBI Taxonomy" id="3026192"/>
    <lineage>
        <taxon>Bacteria</taxon>
        <taxon>Bacillati</taxon>
        <taxon>Actinomycetota</taxon>
        <taxon>Actinomycetes</taxon>
        <taxon>Kitasatosporales</taxon>
        <taxon>Streptomycetaceae</taxon>
        <taxon>Streptomyces</taxon>
    </lineage>
</organism>
<protein>
    <submittedName>
        <fullName evidence="3">Peptidoglycan binding domain-containing protein</fullName>
    </submittedName>
</protein>
<evidence type="ECO:0000313" key="4">
    <source>
        <dbReference type="Proteomes" id="UP001305606"/>
    </source>
</evidence>
<name>A0ABY9V1D2_9ACTN</name>
<gene>
    <name evidence="3" type="ORF">PS467_26740</name>
</gene>
<dbReference type="RefSeq" id="WP_311037379.1">
    <property type="nucleotide sequence ID" value="NZ_CP117522.1"/>
</dbReference>
<feature type="domain" description="YoaR-like putative peptidoglycan binding" evidence="2">
    <location>
        <begin position="508"/>
        <end position="610"/>
    </location>
</feature>
<dbReference type="Pfam" id="PF12229">
    <property type="entry name" value="PG_binding_4"/>
    <property type="match status" value="1"/>
</dbReference>
<feature type="compositionally biased region" description="Gly residues" evidence="1">
    <location>
        <begin position="336"/>
        <end position="346"/>
    </location>
</feature>
<sequence length="744" mass="75080">MSRESDSSSSGPREGSGGAAYPSGTPPYGSRQYPSPSPVQDAPQGGSGDGQARAAAKPEEPKTETTLTTRIKINIPGSRPIPPVVMRTPVAEDGVPAPRSGEDAAERTSALPRVDFTPTPERGVPAEPGGAKETSEPREKKSGKSEGERTSDWFSPRKPKGGGSSATGGMPTRPKPSAPAPETTQQFPAPDTTQGFPAPDTTQGFAAPDTTQGFPAPDTTQGFPAPQPGGGPVADLPYFTDGQAPAAGQPEPGGSTTGPATGDMFMPTSPGAGQRDSELLAPPGPGLASDPYGGDRQSPPGGVGPLAGAGAAAQPPTPPGGSPLSGNLGATTGAGPLTGPGAGQAGDLGTEPSSSPFRDPEPTPGGGVPPTQISSDTLVSGVPVVPPAEGRAKPPSPPAAGGPGAPAPGGDSAPPSAPAPSAPKAGKPKKKGRSKVVMAAGLLFVVVGGAYAAGLVMNHADVPNGTTVLGVDIGGTSKEVAVDKLDTALGKRTTAPLTVSVDGQQKEIKPSVAGLALDTEATVRNVAGRDYNPVTVIGSLFGGTHEADPAVTVDEEKLRDALERLAGDSGTAREGGITFTSGRAVPVYGKEGKALDVDKAVKAVSDAFRQRAETGQNKAITLPVSVRRPTVSKAEVDKKMKSFAEPAMSGLVTVQTDPQHSIPFGPDKSLPKILSMRVVDGQLVEHYNLTVLKELYGSTFDGVLLERGDGSKKPVTPEDVESALRMALRGKTPSERIGIIGKEN</sequence>
<feature type="region of interest" description="Disordered" evidence="1">
    <location>
        <begin position="1"/>
        <end position="433"/>
    </location>
</feature>
<dbReference type="Proteomes" id="UP001305606">
    <property type="component" value="Chromosome"/>
</dbReference>